<evidence type="ECO:0000256" key="8">
    <source>
        <dbReference type="ARBA" id="ARBA00023154"/>
    </source>
</evidence>
<dbReference type="Gene3D" id="3.20.20.70">
    <property type="entry name" value="Aldolase class I"/>
    <property type="match status" value="1"/>
</dbReference>
<dbReference type="OrthoDB" id="9778880at2"/>
<keyword evidence="8 12" id="KW-0457">Lysine biosynthesis</keyword>
<dbReference type="NCBIfam" id="TIGR00674">
    <property type="entry name" value="dapA"/>
    <property type="match status" value="1"/>
</dbReference>
<accession>A0A4R9B5H6</accession>
<keyword evidence="7 12" id="KW-0220">Diaminopimelate biosynthesis</keyword>
<keyword evidence="10 12" id="KW-0704">Schiff base</keyword>
<evidence type="ECO:0000256" key="1">
    <source>
        <dbReference type="ARBA" id="ARBA00003294"/>
    </source>
</evidence>
<dbReference type="GO" id="GO:0005737">
    <property type="term" value="C:cytoplasm"/>
    <property type="evidence" value="ECO:0007669"/>
    <property type="project" value="UniProtKB-SubCell"/>
</dbReference>
<comment type="catalytic activity">
    <reaction evidence="11 12">
        <text>L-aspartate 4-semialdehyde + pyruvate = (2S,4S)-4-hydroxy-2,3,4,5-tetrahydrodipicolinate + H2O + H(+)</text>
        <dbReference type="Rhea" id="RHEA:34171"/>
        <dbReference type="ChEBI" id="CHEBI:15361"/>
        <dbReference type="ChEBI" id="CHEBI:15377"/>
        <dbReference type="ChEBI" id="CHEBI:15378"/>
        <dbReference type="ChEBI" id="CHEBI:67139"/>
        <dbReference type="ChEBI" id="CHEBI:537519"/>
        <dbReference type="EC" id="4.3.3.7"/>
    </reaction>
</comment>
<dbReference type="PANTHER" id="PTHR12128:SF66">
    <property type="entry name" value="4-HYDROXY-2-OXOGLUTARATE ALDOLASE, MITOCHONDRIAL"/>
    <property type="match status" value="1"/>
</dbReference>
<evidence type="ECO:0000313" key="17">
    <source>
        <dbReference type="Proteomes" id="UP000298313"/>
    </source>
</evidence>
<comment type="caution">
    <text evidence="16">The sequence shown here is derived from an EMBL/GenBank/DDBJ whole genome shotgun (WGS) entry which is preliminary data.</text>
</comment>
<name>A0A4R9B5H6_9MICO</name>
<dbReference type="Proteomes" id="UP000298313">
    <property type="component" value="Unassembled WGS sequence"/>
</dbReference>
<dbReference type="InterPro" id="IPR013785">
    <property type="entry name" value="Aldolase_TIM"/>
</dbReference>
<evidence type="ECO:0000256" key="10">
    <source>
        <dbReference type="ARBA" id="ARBA00023270"/>
    </source>
</evidence>
<evidence type="ECO:0000256" key="5">
    <source>
        <dbReference type="ARBA" id="ARBA00022490"/>
    </source>
</evidence>
<dbReference type="InterPro" id="IPR002220">
    <property type="entry name" value="DapA-like"/>
</dbReference>
<comment type="subcellular location">
    <subcellularLocation>
        <location evidence="12">Cytoplasm</location>
    </subcellularLocation>
</comment>
<evidence type="ECO:0000256" key="7">
    <source>
        <dbReference type="ARBA" id="ARBA00022915"/>
    </source>
</evidence>
<sequence>MKFRSDPRQIKGSIAPLMTPFTADGAVDHAGLANLVNWQIASGTHGISLGGSTGEPSSQSIGERAAAIRTVAETIGDRVPFMPGTGSAKLDETLELTAAARDAGVDAALIITPYYARPTQEALYVWYKTVAEEFPDLPIVAYNVPSRTAVDIAPETIARLYRDFDNFVGVKETTKDFEHFSRVLHLCGKELLVWSGIELLCLPLLALGGVGLISATSNIAPVAHVELYDAWVAGDLDRAREIHYGLHPLVDLLFVETNPAPGKWVLEQRGLIASGFVRPPLITPTDAGLVTMKRLLAAGEQYLSPVDGFTVDGNTPNGA</sequence>
<protein>
    <recommendedName>
        <fullName evidence="4 12">4-hydroxy-tetrahydrodipicolinate synthase</fullName>
        <shortName evidence="12">HTPA synthase</shortName>
        <ecNumber evidence="4 12">4.3.3.7</ecNumber>
    </recommendedName>
</protein>
<dbReference type="UniPathway" id="UPA00034">
    <property type="reaction ID" value="UER00017"/>
</dbReference>
<feature type="active site" description="Schiff-base intermediate with substrate" evidence="12 14">
    <location>
        <position position="171"/>
    </location>
</feature>
<feature type="site" description="Part of a proton relay during catalysis" evidence="12">
    <location>
        <position position="115"/>
    </location>
</feature>
<dbReference type="GO" id="GO:0019877">
    <property type="term" value="P:diaminopimelate biosynthetic process"/>
    <property type="evidence" value="ECO:0007669"/>
    <property type="project" value="UniProtKB-UniRule"/>
</dbReference>
<dbReference type="SUPFAM" id="SSF51569">
    <property type="entry name" value="Aldolase"/>
    <property type="match status" value="1"/>
</dbReference>
<keyword evidence="9 12" id="KW-0456">Lyase</keyword>
<evidence type="ECO:0000256" key="3">
    <source>
        <dbReference type="ARBA" id="ARBA00007592"/>
    </source>
</evidence>
<dbReference type="PIRSF" id="PIRSF001365">
    <property type="entry name" value="DHDPS"/>
    <property type="match status" value="1"/>
</dbReference>
<evidence type="ECO:0000256" key="14">
    <source>
        <dbReference type="PIRSR" id="PIRSR001365-1"/>
    </source>
</evidence>
<feature type="binding site" evidence="12 15">
    <location>
        <position position="213"/>
    </location>
    <ligand>
        <name>pyruvate</name>
        <dbReference type="ChEBI" id="CHEBI:15361"/>
    </ligand>
</feature>
<comment type="pathway">
    <text evidence="2 12">Amino-acid biosynthesis; L-lysine biosynthesis via DAP pathway; (S)-tetrahydrodipicolinate from L-aspartate: step 3/4.</text>
</comment>
<dbReference type="Pfam" id="PF00701">
    <property type="entry name" value="DHDPS"/>
    <property type="match status" value="1"/>
</dbReference>
<evidence type="ECO:0000256" key="12">
    <source>
        <dbReference type="HAMAP-Rule" id="MF_00418"/>
    </source>
</evidence>
<dbReference type="SMART" id="SM01130">
    <property type="entry name" value="DHDPS"/>
    <property type="match status" value="1"/>
</dbReference>
<evidence type="ECO:0000256" key="9">
    <source>
        <dbReference type="ARBA" id="ARBA00023239"/>
    </source>
</evidence>
<comment type="function">
    <text evidence="1 12">Catalyzes the condensation of (S)-aspartate-beta-semialdehyde [(S)-ASA] and pyruvate to 4-hydroxy-tetrahydrodipicolinate (HTPA).</text>
</comment>
<feature type="active site" description="Proton donor/acceptor" evidence="12 14">
    <location>
        <position position="142"/>
    </location>
</feature>
<keyword evidence="5 12" id="KW-0963">Cytoplasm</keyword>
<keyword evidence="17" id="KW-1185">Reference proteome</keyword>
<dbReference type="InterPro" id="IPR005263">
    <property type="entry name" value="DapA"/>
</dbReference>
<dbReference type="GO" id="GO:0009089">
    <property type="term" value="P:lysine biosynthetic process via diaminopimelate"/>
    <property type="evidence" value="ECO:0007669"/>
    <property type="project" value="UniProtKB-UniRule"/>
</dbReference>
<evidence type="ECO:0000256" key="4">
    <source>
        <dbReference type="ARBA" id="ARBA00012086"/>
    </source>
</evidence>
<comment type="subunit">
    <text evidence="12">Homotetramer; dimer of dimers.</text>
</comment>
<organism evidence="16 17">
    <name type="scientific">Cryobacterium fucosi</name>
    <dbReference type="NCBI Taxonomy" id="1259157"/>
    <lineage>
        <taxon>Bacteria</taxon>
        <taxon>Bacillati</taxon>
        <taxon>Actinomycetota</taxon>
        <taxon>Actinomycetes</taxon>
        <taxon>Micrococcales</taxon>
        <taxon>Microbacteriaceae</taxon>
        <taxon>Cryobacterium</taxon>
    </lineage>
</organism>
<dbReference type="HAMAP" id="MF_00418">
    <property type="entry name" value="DapA"/>
    <property type="match status" value="1"/>
</dbReference>
<dbReference type="CDD" id="cd00950">
    <property type="entry name" value="DHDPS"/>
    <property type="match status" value="1"/>
</dbReference>
<gene>
    <name evidence="12" type="primary">dapA</name>
    <name evidence="16" type="ORF">E3T48_10890</name>
</gene>
<dbReference type="RefSeq" id="WP_134524086.1">
    <property type="nucleotide sequence ID" value="NZ_SOHH01000074.1"/>
</dbReference>
<keyword evidence="6 12" id="KW-0028">Amino-acid biosynthesis</keyword>
<feature type="site" description="Part of a proton relay during catalysis" evidence="12">
    <location>
        <position position="52"/>
    </location>
</feature>
<evidence type="ECO:0000256" key="15">
    <source>
        <dbReference type="PIRSR" id="PIRSR001365-2"/>
    </source>
</evidence>
<comment type="similarity">
    <text evidence="3 12 13">Belongs to the DapA family.</text>
</comment>
<dbReference type="AlphaFoldDB" id="A0A4R9B5H6"/>
<dbReference type="EC" id="4.3.3.7" evidence="4 12"/>
<proteinExistence type="inferred from homology"/>
<dbReference type="PROSITE" id="PS00666">
    <property type="entry name" value="DHDPS_2"/>
    <property type="match status" value="1"/>
</dbReference>
<dbReference type="GO" id="GO:0008840">
    <property type="term" value="F:4-hydroxy-tetrahydrodipicolinate synthase activity"/>
    <property type="evidence" value="ECO:0007669"/>
    <property type="project" value="UniProtKB-UniRule"/>
</dbReference>
<evidence type="ECO:0000256" key="11">
    <source>
        <dbReference type="ARBA" id="ARBA00047836"/>
    </source>
</evidence>
<evidence type="ECO:0000313" key="16">
    <source>
        <dbReference type="EMBL" id="TFD75928.1"/>
    </source>
</evidence>
<evidence type="ECO:0000256" key="6">
    <source>
        <dbReference type="ARBA" id="ARBA00022605"/>
    </source>
</evidence>
<dbReference type="InterPro" id="IPR020625">
    <property type="entry name" value="Schiff_base-form_aldolases_AS"/>
</dbReference>
<feature type="binding site" evidence="12 15">
    <location>
        <position position="53"/>
    </location>
    <ligand>
        <name>pyruvate</name>
        <dbReference type="ChEBI" id="CHEBI:15361"/>
    </ligand>
</feature>
<evidence type="ECO:0000256" key="13">
    <source>
        <dbReference type="PIRNR" id="PIRNR001365"/>
    </source>
</evidence>
<evidence type="ECO:0000256" key="2">
    <source>
        <dbReference type="ARBA" id="ARBA00005120"/>
    </source>
</evidence>
<dbReference type="PRINTS" id="PR00146">
    <property type="entry name" value="DHPICSNTHASE"/>
</dbReference>
<dbReference type="PANTHER" id="PTHR12128">
    <property type="entry name" value="DIHYDRODIPICOLINATE SYNTHASE"/>
    <property type="match status" value="1"/>
</dbReference>
<comment type="caution">
    <text evidence="12">Was originally thought to be a dihydrodipicolinate synthase (DHDPS), catalyzing the condensation of (S)-aspartate-beta-semialdehyde [(S)-ASA] and pyruvate to dihydrodipicolinate (DHDP). However, it was shown in E.coli that the product of the enzymatic reaction is not dihydrodipicolinate but in fact (4S)-4-hydroxy-2,3,4,5-tetrahydro-(2S)-dipicolinic acid (HTPA), and that the consecutive dehydration reaction leading to DHDP is not spontaneous but catalyzed by DapB.</text>
</comment>
<dbReference type="EMBL" id="SOHH01000074">
    <property type="protein sequence ID" value="TFD75928.1"/>
    <property type="molecule type" value="Genomic_DNA"/>
</dbReference>
<reference evidence="16 17" key="1">
    <citation type="submission" date="2019-03" db="EMBL/GenBank/DDBJ databases">
        <title>Genomics of glacier-inhabiting Cryobacterium strains.</title>
        <authorList>
            <person name="Liu Q."/>
            <person name="Xin Y.-H."/>
        </authorList>
    </citation>
    <scope>NUCLEOTIDE SEQUENCE [LARGE SCALE GENOMIC DNA]</scope>
    <source>
        <strain evidence="16 17">Hh4</strain>
    </source>
</reference>